<proteinExistence type="predicted"/>
<protein>
    <submittedName>
        <fullName evidence="1">Uncharacterized protein</fullName>
    </submittedName>
</protein>
<dbReference type="EMBL" id="LR746277">
    <property type="protein sequence ID" value="CAA7407905.1"/>
    <property type="molecule type" value="Genomic_DNA"/>
</dbReference>
<reference evidence="1" key="1">
    <citation type="submission" date="2020-02" db="EMBL/GenBank/DDBJ databases">
        <authorList>
            <person name="Scholz U."/>
            <person name="Mascher M."/>
            <person name="Fiebig A."/>
        </authorList>
    </citation>
    <scope>NUCLEOTIDE SEQUENCE</scope>
</reference>
<dbReference type="Proteomes" id="UP000663760">
    <property type="component" value="Chromosome 14"/>
</dbReference>
<name>A0A7I8LF37_SPIIN</name>
<sequence length="87" mass="10035">MVLNHLEELNQWTVEDGAMLCLRTLIIDGCKELKMLPQGLTGLASLKEFTLMNMTDELYSRVKKGEGDDWEKIRHIPLITVNFDRIT</sequence>
<dbReference type="AlphaFoldDB" id="A0A7I8LF37"/>
<accession>A0A7I8LF37</accession>
<keyword evidence="2" id="KW-1185">Reference proteome</keyword>
<dbReference type="InterPro" id="IPR032675">
    <property type="entry name" value="LRR_dom_sf"/>
</dbReference>
<gene>
    <name evidence="1" type="ORF">SI8410_14018583</name>
</gene>
<evidence type="ECO:0000313" key="2">
    <source>
        <dbReference type="Proteomes" id="UP000663760"/>
    </source>
</evidence>
<dbReference type="OrthoDB" id="786945at2759"/>
<dbReference type="Gene3D" id="3.80.10.10">
    <property type="entry name" value="Ribonuclease Inhibitor"/>
    <property type="match status" value="1"/>
</dbReference>
<organism evidence="1 2">
    <name type="scientific">Spirodela intermedia</name>
    <name type="common">Intermediate duckweed</name>
    <dbReference type="NCBI Taxonomy" id="51605"/>
    <lineage>
        <taxon>Eukaryota</taxon>
        <taxon>Viridiplantae</taxon>
        <taxon>Streptophyta</taxon>
        <taxon>Embryophyta</taxon>
        <taxon>Tracheophyta</taxon>
        <taxon>Spermatophyta</taxon>
        <taxon>Magnoliopsida</taxon>
        <taxon>Liliopsida</taxon>
        <taxon>Araceae</taxon>
        <taxon>Lemnoideae</taxon>
        <taxon>Spirodela</taxon>
    </lineage>
</organism>
<evidence type="ECO:0000313" key="1">
    <source>
        <dbReference type="EMBL" id="CAA7407905.1"/>
    </source>
</evidence>